<evidence type="ECO:0000313" key="1">
    <source>
        <dbReference type="EMBL" id="CAG7817673.1"/>
    </source>
</evidence>
<name>A0A8J2KIJ6_9HEXA</name>
<comment type="caution">
    <text evidence="1">The sequence shown here is derived from an EMBL/GenBank/DDBJ whole genome shotgun (WGS) entry which is preliminary data.</text>
</comment>
<reference evidence="1" key="1">
    <citation type="submission" date="2021-06" db="EMBL/GenBank/DDBJ databases">
        <authorList>
            <person name="Hodson N. C."/>
            <person name="Mongue J. A."/>
            <person name="Jaron S. K."/>
        </authorList>
    </citation>
    <scope>NUCLEOTIDE SEQUENCE</scope>
</reference>
<dbReference type="EMBL" id="CAJVCH010400477">
    <property type="protein sequence ID" value="CAG7817673.1"/>
    <property type="molecule type" value="Genomic_DNA"/>
</dbReference>
<dbReference type="Proteomes" id="UP000708208">
    <property type="component" value="Unassembled WGS sequence"/>
</dbReference>
<sequence>MYQVILNMYNSIITKHEIVPAIIIVDLYELNQLTPSRDYPLNSGIKDVGATYDGINSR</sequence>
<feature type="non-terminal residue" evidence="1">
    <location>
        <position position="1"/>
    </location>
</feature>
<keyword evidence="2" id="KW-1185">Reference proteome</keyword>
<proteinExistence type="predicted"/>
<evidence type="ECO:0000313" key="2">
    <source>
        <dbReference type="Proteomes" id="UP000708208"/>
    </source>
</evidence>
<organism evidence="1 2">
    <name type="scientific">Allacma fusca</name>
    <dbReference type="NCBI Taxonomy" id="39272"/>
    <lineage>
        <taxon>Eukaryota</taxon>
        <taxon>Metazoa</taxon>
        <taxon>Ecdysozoa</taxon>
        <taxon>Arthropoda</taxon>
        <taxon>Hexapoda</taxon>
        <taxon>Collembola</taxon>
        <taxon>Symphypleona</taxon>
        <taxon>Sminthuridae</taxon>
        <taxon>Allacma</taxon>
    </lineage>
</organism>
<dbReference type="AlphaFoldDB" id="A0A8J2KIJ6"/>
<gene>
    <name evidence="1" type="ORF">AFUS01_LOCUS28225</name>
</gene>
<protein>
    <submittedName>
        <fullName evidence="1">Uncharacterized protein</fullName>
    </submittedName>
</protein>
<accession>A0A8J2KIJ6</accession>